<dbReference type="OrthoDB" id="206902at2759"/>
<feature type="compositionally biased region" description="Polar residues" evidence="1">
    <location>
        <begin position="9"/>
        <end position="18"/>
    </location>
</feature>
<protein>
    <submittedName>
        <fullName evidence="2">Uncharacterized protein</fullName>
    </submittedName>
</protein>
<name>A0A2P4WYT3_9STRA</name>
<reference evidence="2 3" key="1">
    <citation type="journal article" date="2017" name="Genome Biol. Evol.">
        <title>Phytophthora megakarya and P. palmivora, closely related causal agents of cacao black pod rot, underwent increases in genome sizes and gene numbers by different mechanisms.</title>
        <authorList>
            <person name="Ali S.S."/>
            <person name="Shao J."/>
            <person name="Lary D.J."/>
            <person name="Kronmiller B."/>
            <person name="Shen D."/>
            <person name="Strem M.D."/>
            <person name="Amoako-Attah I."/>
            <person name="Akrofi A.Y."/>
            <person name="Begoude B.A."/>
            <person name="Ten Hoopen G.M."/>
            <person name="Coulibaly K."/>
            <person name="Kebe B.I."/>
            <person name="Melnick R.L."/>
            <person name="Guiltinan M.J."/>
            <person name="Tyler B.M."/>
            <person name="Meinhardt L.W."/>
            <person name="Bailey B.A."/>
        </authorList>
    </citation>
    <scope>NUCLEOTIDE SEQUENCE [LARGE SCALE GENOMIC DNA]</scope>
    <source>
        <strain evidence="3">sbr112.9</strain>
    </source>
</reference>
<dbReference type="EMBL" id="NCKW01020236">
    <property type="protein sequence ID" value="POM58461.1"/>
    <property type="molecule type" value="Genomic_DNA"/>
</dbReference>
<dbReference type="Proteomes" id="UP000237271">
    <property type="component" value="Unassembled WGS sequence"/>
</dbReference>
<gene>
    <name evidence="2" type="ORF">PHPALM_36889</name>
</gene>
<comment type="caution">
    <text evidence="2">The sequence shown here is derived from an EMBL/GenBank/DDBJ whole genome shotgun (WGS) entry which is preliminary data.</text>
</comment>
<organism evidence="2 3">
    <name type="scientific">Phytophthora palmivora</name>
    <dbReference type="NCBI Taxonomy" id="4796"/>
    <lineage>
        <taxon>Eukaryota</taxon>
        <taxon>Sar</taxon>
        <taxon>Stramenopiles</taxon>
        <taxon>Oomycota</taxon>
        <taxon>Peronosporomycetes</taxon>
        <taxon>Peronosporales</taxon>
        <taxon>Peronosporaceae</taxon>
        <taxon>Phytophthora</taxon>
    </lineage>
</organism>
<proteinExistence type="predicted"/>
<dbReference type="PANTHER" id="PTHR35213">
    <property type="entry name" value="RING-TYPE DOMAIN-CONTAINING PROTEIN-RELATED"/>
    <property type="match status" value="1"/>
</dbReference>
<evidence type="ECO:0000313" key="3">
    <source>
        <dbReference type="Proteomes" id="UP000237271"/>
    </source>
</evidence>
<evidence type="ECO:0000313" key="2">
    <source>
        <dbReference type="EMBL" id="POM58461.1"/>
    </source>
</evidence>
<accession>A0A2P4WYT3</accession>
<evidence type="ECO:0000256" key="1">
    <source>
        <dbReference type="SAM" id="MobiDB-lite"/>
    </source>
</evidence>
<dbReference type="AlphaFoldDB" id="A0A2P4WYT3"/>
<keyword evidence="3" id="KW-1185">Reference proteome</keyword>
<feature type="region of interest" description="Disordered" evidence="1">
    <location>
        <begin position="1"/>
        <end position="24"/>
    </location>
</feature>
<dbReference type="PANTHER" id="PTHR35213:SF3">
    <property type="entry name" value="MYB-LIKE DOMAIN-CONTAINING PROTEIN"/>
    <property type="match status" value="1"/>
</dbReference>
<sequence>MGKAKSPYHTRSFSTPPSKRSLDFTSTSVVSLPPSLSPDASTDRVLTFLQSARDRNVPVRFGKWSPEEELYLTKLITLFQDGVLADMEPKTSLRTFLALMLNCCPMRISKKQMHGHNFAGKTKYQRKTTAMTQQEYQDLSYEVWALRDAFLKAWAKEEYGRRGTKMQQDTSFQRWYDKVLELVPTPKLVKKASWNECKKRPMEELQVLVQDDRKKQRRQLLVEIKPVVAQELEALEPMELLPLEPRLVDNFWLSSKSMERLSKWKSYRYTGEEPKHSPYSDYAQWTDNDLTEELAMILEPGLFGWDDTVVAPTTYSPTLNFL</sequence>